<accession>W8UHP3</accession>
<dbReference type="HOGENOM" id="CLU_3200989_0_0_6"/>
<dbReference type="AlphaFoldDB" id="W8UHP3"/>
<dbReference type="EMBL" id="CP006918">
    <property type="protein sequence ID" value="AHM78585.1"/>
    <property type="molecule type" value="Genomic_DNA"/>
</dbReference>
<dbReference type="KEGG" id="kps:KPNJ2_01805"/>
<reference evidence="1 2" key="1">
    <citation type="journal article" date="2014" name="Proc. Natl. Acad. Sci. U.S.A.">
        <title>Molecular dissection of the evolution of carbapenem-resistant multilocus sequence type 258 Klebsiella pneumoniae.</title>
        <authorList>
            <person name="Deleo F.R."/>
            <person name="Chen L."/>
            <person name="Porcella S.F."/>
            <person name="Martens C.A."/>
            <person name="Kobayashi S.D."/>
            <person name="Porter A.R."/>
            <person name="Chavda K.D."/>
            <person name="Jacobs M.R."/>
            <person name="Mathema B."/>
            <person name="Olsen R.J."/>
            <person name="Bonomo R.A."/>
            <person name="Musser J.M."/>
            <person name="Kreiswirth B.N."/>
        </authorList>
    </citation>
    <scope>NUCLEOTIDE SEQUENCE [LARGE SCALE GENOMIC DNA]</scope>
    <source>
        <strain evidence="1">30684/NJST258_2</strain>
    </source>
</reference>
<name>W8UHP3_KLEPN</name>
<sequence>MLKKKMHSNKTNHVCMAIVFTLIVLHGVRICRERLIRFVICFSVP</sequence>
<protein>
    <submittedName>
        <fullName evidence="1">Uncharacterized protein</fullName>
    </submittedName>
</protein>
<evidence type="ECO:0000313" key="2">
    <source>
        <dbReference type="Proteomes" id="UP000019586"/>
    </source>
</evidence>
<gene>
    <name evidence="1" type="ORF">KPNJ2_01805</name>
</gene>
<proteinExistence type="predicted"/>
<organism evidence="1 2">
    <name type="scientific">Klebsiella pneumoniae 30684/NJST258_2</name>
    <dbReference type="NCBI Taxonomy" id="1420013"/>
    <lineage>
        <taxon>Bacteria</taxon>
        <taxon>Pseudomonadati</taxon>
        <taxon>Pseudomonadota</taxon>
        <taxon>Gammaproteobacteria</taxon>
        <taxon>Enterobacterales</taxon>
        <taxon>Enterobacteriaceae</taxon>
        <taxon>Klebsiella/Raoultella group</taxon>
        <taxon>Klebsiella</taxon>
        <taxon>Klebsiella pneumoniae complex</taxon>
    </lineage>
</organism>
<dbReference type="Proteomes" id="UP000019586">
    <property type="component" value="Chromosome"/>
</dbReference>
<evidence type="ECO:0000313" key="1">
    <source>
        <dbReference type="EMBL" id="AHM78585.1"/>
    </source>
</evidence>